<organism evidence="5 6">
    <name type="scientific">Papaver nudicaule</name>
    <name type="common">Iceland poppy</name>
    <dbReference type="NCBI Taxonomy" id="74823"/>
    <lineage>
        <taxon>Eukaryota</taxon>
        <taxon>Viridiplantae</taxon>
        <taxon>Streptophyta</taxon>
        <taxon>Embryophyta</taxon>
        <taxon>Tracheophyta</taxon>
        <taxon>Spermatophyta</taxon>
        <taxon>Magnoliopsida</taxon>
        <taxon>Ranunculales</taxon>
        <taxon>Papaveraceae</taxon>
        <taxon>Papaveroideae</taxon>
        <taxon>Papaver</taxon>
    </lineage>
</organism>
<evidence type="ECO:0000313" key="6">
    <source>
        <dbReference type="Proteomes" id="UP001177140"/>
    </source>
</evidence>
<dbReference type="InterPro" id="IPR027417">
    <property type="entry name" value="P-loop_NTPase"/>
</dbReference>
<dbReference type="InterPro" id="IPR001806">
    <property type="entry name" value="Small_GTPase"/>
</dbReference>
<dbReference type="GO" id="GO:0012505">
    <property type="term" value="C:endomembrane system"/>
    <property type="evidence" value="ECO:0007669"/>
    <property type="project" value="UniProtKB-SubCell"/>
</dbReference>
<keyword evidence="6" id="KW-1185">Reference proteome</keyword>
<keyword evidence="2" id="KW-0547">Nucleotide-binding</keyword>
<evidence type="ECO:0000256" key="3">
    <source>
        <dbReference type="ARBA" id="ARBA00023134"/>
    </source>
</evidence>
<sequence>MGGSGVAKAIARAVVASLSEEDLLIGNRGTSQWLVFFLKTLKDVLQESLQKAHNFMLVTVIPKCLKLTTRDTTGQERFRNLISFYYRSAQGINLVYDLTRRESFTNLTNVWDVDRAVTREEGVALANDFGCLFLECGERTRENVEKCFEELALKIMDVPSLLDEGSNAFKMNNILK</sequence>
<accession>A0AA41UYB0</accession>
<comment type="subcellular location">
    <subcellularLocation>
        <location evidence="4">Endomembrane system</location>
        <topology evidence="4">Lipid-anchor</topology>
    </subcellularLocation>
</comment>
<comment type="similarity">
    <text evidence="1">Belongs to the small GTPase superfamily. Rab family.</text>
</comment>
<dbReference type="Pfam" id="PF00071">
    <property type="entry name" value="Ras"/>
    <property type="match status" value="2"/>
</dbReference>
<proteinExistence type="inferred from homology"/>
<evidence type="ECO:0000256" key="2">
    <source>
        <dbReference type="ARBA" id="ARBA00022741"/>
    </source>
</evidence>
<keyword evidence="3" id="KW-0342">GTP-binding</keyword>
<dbReference type="SMART" id="SM00175">
    <property type="entry name" value="RAB"/>
    <property type="match status" value="1"/>
</dbReference>
<dbReference type="PANTHER" id="PTHR47977">
    <property type="entry name" value="RAS-RELATED PROTEIN RAB"/>
    <property type="match status" value="1"/>
</dbReference>
<evidence type="ECO:0000256" key="1">
    <source>
        <dbReference type="ARBA" id="ARBA00006270"/>
    </source>
</evidence>
<dbReference type="InterPro" id="IPR050227">
    <property type="entry name" value="Rab"/>
</dbReference>
<dbReference type="EMBL" id="JAJJMA010035207">
    <property type="protein sequence ID" value="MCL7024497.1"/>
    <property type="molecule type" value="Genomic_DNA"/>
</dbReference>
<evidence type="ECO:0000256" key="4">
    <source>
        <dbReference type="ARBA" id="ARBA00037868"/>
    </source>
</evidence>
<dbReference type="GO" id="GO:0005525">
    <property type="term" value="F:GTP binding"/>
    <property type="evidence" value="ECO:0007669"/>
    <property type="project" value="UniProtKB-KW"/>
</dbReference>
<evidence type="ECO:0000313" key="5">
    <source>
        <dbReference type="EMBL" id="MCL7024497.1"/>
    </source>
</evidence>
<comment type="caution">
    <text evidence="5">The sequence shown here is derived from an EMBL/GenBank/DDBJ whole genome shotgun (WGS) entry which is preliminary data.</text>
</comment>
<dbReference type="GO" id="GO:0003924">
    <property type="term" value="F:GTPase activity"/>
    <property type="evidence" value="ECO:0007669"/>
    <property type="project" value="InterPro"/>
</dbReference>
<dbReference type="PROSITE" id="PS51419">
    <property type="entry name" value="RAB"/>
    <property type="match status" value="1"/>
</dbReference>
<reference evidence="5" key="1">
    <citation type="submission" date="2022-03" db="EMBL/GenBank/DDBJ databases">
        <title>A functionally conserved STORR gene fusion in Papaver species that diverged 16.8 million years ago.</title>
        <authorList>
            <person name="Catania T."/>
        </authorList>
    </citation>
    <scope>NUCLEOTIDE SEQUENCE</scope>
    <source>
        <strain evidence="5">S-191538</strain>
    </source>
</reference>
<dbReference type="SMART" id="SM00173">
    <property type="entry name" value="RAS"/>
    <property type="match status" value="1"/>
</dbReference>
<dbReference type="AlphaFoldDB" id="A0AA41UYB0"/>
<name>A0AA41UYB0_PAPNU</name>
<dbReference type="Gene3D" id="3.40.50.300">
    <property type="entry name" value="P-loop containing nucleotide triphosphate hydrolases"/>
    <property type="match status" value="2"/>
</dbReference>
<gene>
    <name evidence="5" type="ORF">MKW94_007162</name>
</gene>
<dbReference type="Proteomes" id="UP001177140">
    <property type="component" value="Unassembled WGS sequence"/>
</dbReference>
<dbReference type="SUPFAM" id="SSF52540">
    <property type="entry name" value="P-loop containing nucleoside triphosphate hydrolases"/>
    <property type="match status" value="1"/>
</dbReference>
<protein>
    <submittedName>
        <fullName evidence="5">Uncharacterized protein</fullName>
    </submittedName>
</protein>